<proteinExistence type="predicted"/>
<dbReference type="EMBL" id="VTPC01004460">
    <property type="protein sequence ID" value="KAF2897115.1"/>
    <property type="molecule type" value="Genomic_DNA"/>
</dbReference>
<protein>
    <recommendedName>
        <fullName evidence="3">YTH domain-containing protein</fullName>
    </recommendedName>
</protein>
<evidence type="ECO:0008006" key="3">
    <source>
        <dbReference type="Google" id="ProtNLM"/>
    </source>
</evidence>
<name>A0A8K0DA14_IGNLU</name>
<evidence type="ECO:0000313" key="1">
    <source>
        <dbReference type="EMBL" id="KAF2897115.1"/>
    </source>
</evidence>
<dbReference type="Gene3D" id="3.10.590.10">
    <property type="entry name" value="ph1033 like domains"/>
    <property type="match status" value="1"/>
</dbReference>
<reference evidence="1" key="1">
    <citation type="submission" date="2019-08" db="EMBL/GenBank/DDBJ databases">
        <title>The genome of the North American firefly Photinus pyralis.</title>
        <authorList>
            <consortium name="Photinus pyralis genome working group"/>
            <person name="Fallon T.R."/>
            <person name="Sander Lower S.E."/>
            <person name="Weng J.-K."/>
        </authorList>
    </citation>
    <scope>NUCLEOTIDE SEQUENCE</scope>
    <source>
        <strain evidence="1">TRF0915ILg1</strain>
        <tissue evidence="1">Whole body</tissue>
    </source>
</reference>
<keyword evidence="2" id="KW-1185">Reference proteome</keyword>
<sequence length="239" mass="27591">MGNSSKDNQYLEDSSKVNHYLEEHQEQLKSPEKTFTISDLQHSLQQVQLMYKKDDINNRHICDVNNSQTEAQHTAQDRLLNAISTTSSTNYNGMINEVKSDVYEVLTNSQFLSIAHQRVFHSTNNTVFFVIKPSSSNYILQNNLECTLTLAQNILGHLMKNDCVFLFFAIPFKNILQGVAQVMNILYCTSQTDIRWLSQGILPYERISSRNLANPWEFENGQKLENTIGRQLYSMFFEC</sequence>
<comment type="caution">
    <text evidence="1">The sequence shown here is derived from an EMBL/GenBank/DDBJ whole genome shotgun (WGS) entry which is preliminary data.</text>
</comment>
<dbReference type="Proteomes" id="UP000801492">
    <property type="component" value="Unassembled WGS sequence"/>
</dbReference>
<evidence type="ECO:0000313" key="2">
    <source>
        <dbReference type="Proteomes" id="UP000801492"/>
    </source>
</evidence>
<accession>A0A8K0DA14</accession>
<organism evidence="1 2">
    <name type="scientific">Ignelater luminosus</name>
    <name type="common">Cucubano</name>
    <name type="synonym">Pyrophorus luminosus</name>
    <dbReference type="NCBI Taxonomy" id="2038154"/>
    <lineage>
        <taxon>Eukaryota</taxon>
        <taxon>Metazoa</taxon>
        <taxon>Ecdysozoa</taxon>
        <taxon>Arthropoda</taxon>
        <taxon>Hexapoda</taxon>
        <taxon>Insecta</taxon>
        <taxon>Pterygota</taxon>
        <taxon>Neoptera</taxon>
        <taxon>Endopterygota</taxon>
        <taxon>Coleoptera</taxon>
        <taxon>Polyphaga</taxon>
        <taxon>Elateriformia</taxon>
        <taxon>Elateroidea</taxon>
        <taxon>Elateridae</taxon>
        <taxon>Agrypninae</taxon>
        <taxon>Pyrophorini</taxon>
        <taxon>Ignelater</taxon>
    </lineage>
</organism>
<gene>
    <name evidence="1" type="ORF">ILUMI_09061</name>
</gene>
<dbReference type="AlphaFoldDB" id="A0A8K0DA14"/>